<name>A0A1L4BU27_9GAMM</name>
<dbReference type="GO" id="GO:0006487">
    <property type="term" value="P:protein N-linked glycosylation"/>
    <property type="evidence" value="ECO:0007669"/>
    <property type="project" value="TreeGrafter"/>
</dbReference>
<feature type="domain" description="SIS" evidence="12">
    <location>
        <begin position="288"/>
        <end position="428"/>
    </location>
</feature>
<organism evidence="13 14">
    <name type="scientific">Francisella uliginis</name>
    <dbReference type="NCBI Taxonomy" id="573570"/>
    <lineage>
        <taxon>Bacteria</taxon>
        <taxon>Pseudomonadati</taxon>
        <taxon>Pseudomonadota</taxon>
        <taxon>Gammaproteobacteria</taxon>
        <taxon>Thiotrichales</taxon>
        <taxon>Francisellaceae</taxon>
        <taxon>Francisella</taxon>
    </lineage>
</organism>
<dbReference type="Pfam" id="PF13522">
    <property type="entry name" value="GATase_6"/>
    <property type="match status" value="1"/>
</dbReference>
<dbReference type="CDD" id="cd05008">
    <property type="entry name" value="SIS_GlmS_GlmD_1"/>
    <property type="match status" value="1"/>
</dbReference>
<dbReference type="FunFam" id="3.40.50.10490:FF:000001">
    <property type="entry name" value="Glutamine--fructose-6-phosphate aminotransferase [isomerizing]"/>
    <property type="match status" value="1"/>
</dbReference>
<dbReference type="GO" id="GO:0005975">
    <property type="term" value="P:carbohydrate metabolic process"/>
    <property type="evidence" value="ECO:0007669"/>
    <property type="project" value="UniProtKB-UniRule"/>
</dbReference>
<dbReference type="GO" id="GO:0006002">
    <property type="term" value="P:fructose 6-phosphate metabolic process"/>
    <property type="evidence" value="ECO:0007669"/>
    <property type="project" value="TreeGrafter"/>
</dbReference>
<dbReference type="InterPro" id="IPR001347">
    <property type="entry name" value="SIS_dom"/>
</dbReference>
<dbReference type="GO" id="GO:0006047">
    <property type="term" value="P:UDP-N-acetylglucosamine metabolic process"/>
    <property type="evidence" value="ECO:0007669"/>
    <property type="project" value="TreeGrafter"/>
</dbReference>
<dbReference type="OrthoDB" id="9761808at2"/>
<dbReference type="RefSeq" id="WP_072713138.1">
    <property type="nucleotide sequence ID" value="NZ_CP016796.1"/>
</dbReference>
<evidence type="ECO:0000256" key="10">
    <source>
        <dbReference type="HAMAP-Rule" id="MF_00164"/>
    </source>
</evidence>
<dbReference type="EC" id="2.6.1.16" evidence="3 10"/>
<dbReference type="InterPro" id="IPR017932">
    <property type="entry name" value="GATase_2_dom"/>
</dbReference>
<keyword evidence="7 10" id="KW-0808">Transferase</keyword>
<evidence type="ECO:0000313" key="14">
    <source>
        <dbReference type="Proteomes" id="UP000184222"/>
    </source>
</evidence>
<dbReference type="Pfam" id="PF01380">
    <property type="entry name" value="SIS"/>
    <property type="match status" value="2"/>
</dbReference>
<evidence type="ECO:0000256" key="6">
    <source>
        <dbReference type="ARBA" id="ARBA00022576"/>
    </source>
</evidence>
<keyword evidence="14" id="KW-1185">Reference proteome</keyword>
<comment type="catalytic activity">
    <reaction evidence="1 10">
        <text>D-fructose 6-phosphate + L-glutamine = D-glucosamine 6-phosphate + L-glutamate</text>
        <dbReference type="Rhea" id="RHEA:13237"/>
        <dbReference type="ChEBI" id="CHEBI:29985"/>
        <dbReference type="ChEBI" id="CHEBI:58359"/>
        <dbReference type="ChEBI" id="CHEBI:58725"/>
        <dbReference type="ChEBI" id="CHEBI:61527"/>
        <dbReference type="EC" id="2.6.1.16"/>
    </reaction>
</comment>
<gene>
    <name evidence="10" type="primary">glmS</name>
    <name evidence="13" type="ORF">F7310_08220</name>
</gene>
<evidence type="ECO:0000256" key="9">
    <source>
        <dbReference type="ARBA" id="ARBA00022962"/>
    </source>
</evidence>
<dbReference type="InterPro" id="IPR029055">
    <property type="entry name" value="Ntn_hydrolases_N"/>
</dbReference>
<evidence type="ECO:0000256" key="4">
    <source>
        <dbReference type="ARBA" id="ARBA00016090"/>
    </source>
</evidence>
<reference evidence="13 14" key="1">
    <citation type="journal article" date="2016" name="Appl. Environ. Microbiol.">
        <title>Whole genome relationships among Francisella bacteria of diverse origin define new species and provide specific regions for detection.</title>
        <authorList>
            <person name="Challacombe J.F."/>
            <person name="Petersen J.M."/>
            <person name="Gallegos-Graves V."/>
            <person name="Hodge D."/>
            <person name="Pillai S."/>
            <person name="Kuske C.R."/>
        </authorList>
    </citation>
    <scope>NUCLEOTIDE SEQUENCE [LARGE SCALE GENOMIC DNA]</scope>
    <source>
        <strain evidence="14">TX07-7310</strain>
    </source>
</reference>
<evidence type="ECO:0000256" key="7">
    <source>
        <dbReference type="ARBA" id="ARBA00022679"/>
    </source>
</evidence>
<dbReference type="CDD" id="cd05009">
    <property type="entry name" value="SIS_GlmS_GlmD_2"/>
    <property type="match status" value="1"/>
</dbReference>
<feature type="active site" description="For Fru-6P isomerization activity" evidence="10">
    <location>
        <position position="608"/>
    </location>
</feature>
<dbReference type="PANTHER" id="PTHR10937">
    <property type="entry name" value="GLUCOSAMINE--FRUCTOSE-6-PHOSPHATE AMINOTRANSFERASE, ISOMERIZING"/>
    <property type="match status" value="1"/>
</dbReference>
<dbReference type="InterPro" id="IPR005855">
    <property type="entry name" value="GFAT"/>
</dbReference>
<comment type="function">
    <text evidence="10">Catalyzes the first step in hexosamine metabolism, converting fructose-6P into glucosamine-6P using glutamine as a nitrogen source.</text>
</comment>
<dbReference type="STRING" id="573570.F7310_08220"/>
<evidence type="ECO:0000256" key="8">
    <source>
        <dbReference type="ARBA" id="ARBA00022737"/>
    </source>
</evidence>
<keyword evidence="5 10" id="KW-0963">Cytoplasm</keyword>
<dbReference type="InterPro" id="IPR046348">
    <property type="entry name" value="SIS_dom_sf"/>
</dbReference>
<proteinExistence type="inferred from homology"/>
<evidence type="ECO:0000259" key="11">
    <source>
        <dbReference type="PROSITE" id="PS51278"/>
    </source>
</evidence>
<keyword evidence="9" id="KW-0315">Glutamine amidotransferase</keyword>
<sequence length="613" mass="67519">MCGIVGANSTRNVTNILIEGLKKLEYRGYDSAGLAIIDNKKDIDICKEVGKVIELEKSVRALPDFKGNIGIAHTRWATHGKPSKENSHPHASEKFCIVHNGVIENFSELKNSLIADGYGFKSDTDTEVVAHLLDREWNAQESIIDNIKRIIALLKGAYALAIISQNFPDKIVAVRSGSPLVIGVGIDENFVSSDALSLLPVTNKFSYLDEGDIAIVSKEDVEVFDIQGAPKNLEVEEYNYSSSSASKDGYKHYMLKEIYEQPEAVSNTILASLKDDNEISLENFDNRAKELFEKTKHICIVACGTSYNAGMTAKYWIEKYAKIPCSVEIASELRYRDNVVVDGSLFVSISQSGETADTLESLRKSKKQGYAGSMCICNVPNSSLVRESDIAFMTKAGVEIGVASTKAFTTQLIALAIFTLAMAKLRKSLTDTEITKYTQELKNTRALVMGALKLDSEIDEISEYFSDKEHTIFLGRGLYFPIAVEGALKLKEISYIHAEAYPSGELKHGPLALVDKNMPIVAVVPNDELLDKTLSNLQEVHARGGKLILFVDKAIKDRVNFDNSIVLELDSGHDFSAPIVFTIPLQLLSYHVAIIKGTDVDQPRNLAKSVTVE</sequence>
<dbReference type="GO" id="GO:0097367">
    <property type="term" value="F:carbohydrate derivative binding"/>
    <property type="evidence" value="ECO:0007669"/>
    <property type="project" value="InterPro"/>
</dbReference>
<evidence type="ECO:0000256" key="5">
    <source>
        <dbReference type="ARBA" id="ARBA00022490"/>
    </source>
</evidence>
<dbReference type="KEGG" id="frx:F7310_08220"/>
<dbReference type="CDD" id="cd00714">
    <property type="entry name" value="GFAT"/>
    <property type="match status" value="1"/>
</dbReference>
<dbReference type="NCBIfam" id="NF001484">
    <property type="entry name" value="PRK00331.1"/>
    <property type="match status" value="1"/>
</dbReference>
<comment type="subunit">
    <text evidence="10">Homodimer.</text>
</comment>
<dbReference type="InterPro" id="IPR035466">
    <property type="entry name" value="GlmS/AgaS_SIS"/>
</dbReference>
<dbReference type="HAMAP" id="MF_00164">
    <property type="entry name" value="GlmS"/>
    <property type="match status" value="1"/>
</dbReference>
<dbReference type="InterPro" id="IPR047084">
    <property type="entry name" value="GFAT_N"/>
</dbReference>
<dbReference type="EMBL" id="CP016796">
    <property type="protein sequence ID" value="API87351.1"/>
    <property type="molecule type" value="Genomic_DNA"/>
</dbReference>
<comment type="subcellular location">
    <subcellularLocation>
        <location evidence="2 10">Cytoplasm</location>
    </subcellularLocation>
</comment>
<dbReference type="SUPFAM" id="SSF56235">
    <property type="entry name" value="N-terminal nucleophile aminohydrolases (Ntn hydrolases)"/>
    <property type="match status" value="1"/>
</dbReference>
<dbReference type="AlphaFoldDB" id="A0A1L4BU27"/>
<dbReference type="GO" id="GO:0004360">
    <property type="term" value="F:glutamine-fructose-6-phosphate transaminase (isomerizing) activity"/>
    <property type="evidence" value="ECO:0007669"/>
    <property type="project" value="UniProtKB-UniRule"/>
</dbReference>
<dbReference type="GO" id="GO:0005829">
    <property type="term" value="C:cytosol"/>
    <property type="evidence" value="ECO:0007669"/>
    <property type="project" value="TreeGrafter"/>
</dbReference>
<dbReference type="PROSITE" id="PS51278">
    <property type="entry name" value="GATASE_TYPE_2"/>
    <property type="match status" value="1"/>
</dbReference>
<protein>
    <recommendedName>
        <fullName evidence="4 10">Glutamine--fructose-6-phosphate aminotransferase [isomerizing]</fullName>
        <ecNumber evidence="3 10">2.6.1.16</ecNumber>
    </recommendedName>
    <alternativeName>
        <fullName evidence="10">D-fructose-6-phosphate amidotransferase</fullName>
    </alternativeName>
    <alternativeName>
        <fullName evidence="10">GFAT</fullName>
    </alternativeName>
    <alternativeName>
        <fullName evidence="10">Glucosamine-6-phosphate synthase</fullName>
    </alternativeName>
    <alternativeName>
        <fullName evidence="10">Hexosephosphate aminotransferase</fullName>
    </alternativeName>
    <alternativeName>
        <fullName evidence="10">L-glutamine--D-fructose-6-phosphate amidotransferase</fullName>
    </alternativeName>
</protein>
<dbReference type="InterPro" id="IPR035490">
    <property type="entry name" value="GlmS/FrlB_SIS"/>
</dbReference>
<accession>A0A1L4BU27</accession>
<feature type="domain" description="SIS" evidence="12">
    <location>
        <begin position="461"/>
        <end position="603"/>
    </location>
</feature>
<dbReference type="PANTHER" id="PTHR10937:SF0">
    <property type="entry name" value="GLUTAMINE--FRUCTOSE-6-PHOSPHATE TRANSAMINASE (ISOMERIZING)"/>
    <property type="match status" value="1"/>
</dbReference>
<feature type="active site" description="Nucleophile; for GATase activity" evidence="10">
    <location>
        <position position="2"/>
    </location>
</feature>
<dbReference type="FunFam" id="3.60.20.10:FF:000006">
    <property type="entry name" value="Glutamine--fructose-6-phosphate aminotransferase [isomerizing]"/>
    <property type="match status" value="1"/>
</dbReference>
<evidence type="ECO:0000313" key="13">
    <source>
        <dbReference type="EMBL" id="API87351.1"/>
    </source>
</evidence>
<evidence type="ECO:0000259" key="12">
    <source>
        <dbReference type="PROSITE" id="PS51464"/>
    </source>
</evidence>
<keyword evidence="8" id="KW-0677">Repeat</keyword>
<evidence type="ECO:0000256" key="3">
    <source>
        <dbReference type="ARBA" id="ARBA00012916"/>
    </source>
</evidence>
<evidence type="ECO:0000256" key="1">
    <source>
        <dbReference type="ARBA" id="ARBA00001031"/>
    </source>
</evidence>
<dbReference type="Gene3D" id="3.40.50.10490">
    <property type="entry name" value="Glucose-6-phosphate isomerase like protein, domain 1"/>
    <property type="match status" value="2"/>
</dbReference>
<dbReference type="PROSITE" id="PS51464">
    <property type="entry name" value="SIS"/>
    <property type="match status" value="2"/>
</dbReference>
<dbReference type="Gene3D" id="3.60.20.10">
    <property type="entry name" value="Glutamine Phosphoribosylpyrophosphate, subunit 1, domain 1"/>
    <property type="match status" value="1"/>
</dbReference>
<feature type="domain" description="Glutamine amidotransferase type-2" evidence="11">
    <location>
        <begin position="2"/>
        <end position="219"/>
    </location>
</feature>
<dbReference type="SUPFAM" id="SSF53697">
    <property type="entry name" value="SIS domain"/>
    <property type="match status" value="1"/>
</dbReference>
<feature type="initiator methionine" description="Removed" evidence="10">
    <location>
        <position position="1"/>
    </location>
</feature>
<dbReference type="Proteomes" id="UP000184222">
    <property type="component" value="Chromosome"/>
</dbReference>
<evidence type="ECO:0000256" key="2">
    <source>
        <dbReference type="ARBA" id="ARBA00004496"/>
    </source>
</evidence>
<dbReference type="NCBIfam" id="TIGR01135">
    <property type="entry name" value="glmS"/>
    <property type="match status" value="1"/>
</dbReference>
<keyword evidence="6 10" id="KW-0032">Aminotransferase</keyword>